<feature type="compositionally biased region" description="Polar residues" evidence="1">
    <location>
        <begin position="1107"/>
        <end position="1116"/>
    </location>
</feature>
<feature type="region of interest" description="Disordered" evidence="1">
    <location>
        <begin position="1094"/>
        <end position="1116"/>
    </location>
</feature>
<dbReference type="Proteomes" id="UP001283361">
    <property type="component" value="Unassembled WGS sequence"/>
</dbReference>
<evidence type="ECO:0000313" key="4">
    <source>
        <dbReference type="EMBL" id="KAK3796934.1"/>
    </source>
</evidence>
<feature type="domain" description="Tyrosine-protein phosphatase" evidence="2">
    <location>
        <begin position="127"/>
        <end position="473"/>
    </location>
</feature>
<feature type="compositionally biased region" description="Basic and acidic residues" evidence="1">
    <location>
        <begin position="1094"/>
        <end position="1103"/>
    </location>
</feature>
<dbReference type="Pfam" id="PF00102">
    <property type="entry name" value="Y_phosphatase"/>
    <property type="match status" value="3"/>
</dbReference>
<organism evidence="4 5">
    <name type="scientific">Elysia crispata</name>
    <name type="common">lettuce slug</name>
    <dbReference type="NCBI Taxonomy" id="231223"/>
    <lineage>
        <taxon>Eukaryota</taxon>
        <taxon>Metazoa</taxon>
        <taxon>Spiralia</taxon>
        <taxon>Lophotrochozoa</taxon>
        <taxon>Mollusca</taxon>
        <taxon>Gastropoda</taxon>
        <taxon>Heterobranchia</taxon>
        <taxon>Euthyneura</taxon>
        <taxon>Panpulmonata</taxon>
        <taxon>Sacoglossa</taxon>
        <taxon>Placobranchoidea</taxon>
        <taxon>Plakobranchidae</taxon>
        <taxon>Elysia</taxon>
    </lineage>
</organism>
<feature type="compositionally biased region" description="Basic and acidic residues" evidence="1">
    <location>
        <begin position="563"/>
        <end position="575"/>
    </location>
</feature>
<dbReference type="InterPro" id="IPR000242">
    <property type="entry name" value="PTP_cat"/>
</dbReference>
<dbReference type="PANTHER" id="PTHR19134">
    <property type="entry name" value="RECEPTOR-TYPE TYROSINE-PROTEIN PHOSPHATASE"/>
    <property type="match status" value="1"/>
</dbReference>
<dbReference type="PANTHER" id="PTHR19134:SF561">
    <property type="entry name" value="PROTEIN TYROSINE PHOSPHATASE 36E, ISOFORM A"/>
    <property type="match status" value="1"/>
</dbReference>
<feature type="domain" description="Tyrosine-protein phosphatase" evidence="2">
    <location>
        <begin position="9"/>
        <end position="95"/>
    </location>
</feature>
<dbReference type="Gene3D" id="3.90.190.10">
    <property type="entry name" value="Protein tyrosine phosphatase superfamily"/>
    <property type="match status" value="2"/>
</dbReference>
<dbReference type="InterPro" id="IPR000387">
    <property type="entry name" value="Tyr_Pase_dom"/>
</dbReference>
<dbReference type="InterPro" id="IPR050348">
    <property type="entry name" value="Protein-Tyr_Phosphatase"/>
</dbReference>
<feature type="domain" description="Tyrosine specific protein phosphatases" evidence="3">
    <location>
        <begin position="15"/>
        <end position="86"/>
    </location>
</feature>
<accession>A0AAE1E778</accession>
<dbReference type="SMART" id="SM00404">
    <property type="entry name" value="PTPc_motif"/>
    <property type="match status" value="2"/>
</dbReference>
<proteinExistence type="predicted"/>
<dbReference type="GO" id="GO:0004725">
    <property type="term" value="F:protein tyrosine phosphatase activity"/>
    <property type="evidence" value="ECO:0007669"/>
    <property type="project" value="InterPro"/>
</dbReference>
<dbReference type="SUPFAM" id="SSF52799">
    <property type="entry name" value="(Phosphotyrosine protein) phosphatases II"/>
    <property type="match status" value="2"/>
</dbReference>
<dbReference type="InterPro" id="IPR016130">
    <property type="entry name" value="Tyr_Pase_AS"/>
</dbReference>
<reference evidence="4" key="1">
    <citation type="journal article" date="2023" name="G3 (Bethesda)">
        <title>A reference genome for the long-term kleptoplast-retaining sea slug Elysia crispata morphotype clarki.</title>
        <authorList>
            <person name="Eastman K.E."/>
            <person name="Pendleton A.L."/>
            <person name="Shaikh M.A."/>
            <person name="Suttiyut T."/>
            <person name="Ogas R."/>
            <person name="Tomko P."/>
            <person name="Gavelis G."/>
            <person name="Widhalm J.R."/>
            <person name="Wisecaver J.H."/>
        </authorList>
    </citation>
    <scope>NUCLEOTIDE SEQUENCE</scope>
    <source>
        <strain evidence="4">ECLA1</strain>
    </source>
</reference>
<sequence length="1131" mass="126651">MVGFHEEDPDPGLVLEVRRRVNALAATQPGPVLVHCRCGGGRTAVYISVDFCLHQLHAEDRVDIYNTVLHLRRFRKGMVRTLSQYTQIYKAVAMYLQCGVTVHPALTLPATVHVHYHLGGESKHLKLDKEFHTLQSIIPRLSIGDCASGHRVENRSKSRDIMMLPPECARPYLTTADCGDSGTDFINAVYVDGYHFENEFLVTQWPLRRTIADLWRLLFDFKITSLVVMHNIHKFSRKYPRFWPKEIDQVVSYGPISVRYLYCERKPNLTVRTFTIRKPKRHPHLIANALMSISDDVMVMNTLVGCETRMDEIVVKLFQVLGQPDETNGGDYQDDPRLQKKYIKLREGERERRGWSESEDHEDFMRRQQIRSSAQGQKVGRGLNQWSESLKCCLNQVSEWQRRAGSRQPVCVVSKDGSSRVGAYCAIAVACDQARVEKEVDVFNAVRLVRKNRPQLVRNIEEYQFIYRFMADYITVSNSKPEIVISEPEVTPECFSASLSLSPVAPVIRSHFGGISVAAPGKVFNPEAFSGCDNLQDSYPSPRLTSDAIPTNIQRQSGSYRNGDPEGKSGFKESETNLQEENSCRRDPACGLSQCCSVEPMSSCAKQSCDNLKGSSCKELENVVVDHQHHKSGNEWNEFIQHNISDCKKHLINSVEYVGTKHLVPINDNQGFATLDNNAISKSSNLANPKIHCTSCVDTIVCNTYYENSCSCVDNAVTNQSFLDHYDCKSTNGNCSTKPEPCQGQEHQYLYISSSQSHISPHPNPLPGSPWFYHARSKPNTPQRKVSWPPPAALSPGQYICPQKALQTPTSAISTVDYRFFPPPVPPPTPCLKLSQLSTCTSSTSFYSCQSQLSVSTKSPSYHDMKFCILKEPHHFACCKNGLYFPNPSQTATPQDPPNQTPNSCKHLSNILRNDHSCSSHISSNGCPQFLLLPSTVHHLDVPKNSSPETKATFNYLNSLKHPKSVFTGDSSANNSTRSTHIADNLSAVRPQVMSVCVPSGGGNPTDFKLIHASYASLDESVCSSIDGHARLRSETNGNIPGHCEGRQNMISSSSNNYCGKHLKTAADKKLSSSGLTIRRLSKRCSAEEILLDKRKSEEESPSRSKNVLQEKSTQSNNSFWKRIFRKSVRK</sequence>
<dbReference type="AlphaFoldDB" id="A0AAE1E778"/>
<dbReference type="PRINTS" id="PR00700">
    <property type="entry name" value="PRTYPHPHTASE"/>
</dbReference>
<dbReference type="PROSITE" id="PS50056">
    <property type="entry name" value="TYR_PHOSPHATASE_2"/>
    <property type="match status" value="2"/>
</dbReference>
<dbReference type="SMART" id="SM00194">
    <property type="entry name" value="PTPc"/>
    <property type="match status" value="1"/>
</dbReference>
<dbReference type="EMBL" id="JAWDGP010000828">
    <property type="protein sequence ID" value="KAK3796934.1"/>
    <property type="molecule type" value="Genomic_DNA"/>
</dbReference>
<feature type="domain" description="Tyrosine specific protein phosphatases" evidence="3">
    <location>
        <begin position="384"/>
        <end position="464"/>
    </location>
</feature>
<evidence type="ECO:0000256" key="1">
    <source>
        <dbReference type="SAM" id="MobiDB-lite"/>
    </source>
</evidence>
<dbReference type="PROSITE" id="PS50055">
    <property type="entry name" value="TYR_PHOSPHATASE_PTP"/>
    <property type="match status" value="2"/>
</dbReference>
<evidence type="ECO:0000259" key="2">
    <source>
        <dbReference type="PROSITE" id="PS50055"/>
    </source>
</evidence>
<name>A0AAE1E778_9GAST</name>
<dbReference type="InterPro" id="IPR003595">
    <property type="entry name" value="Tyr_Pase_cat"/>
</dbReference>
<feature type="region of interest" description="Disordered" evidence="1">
    <location>
        <begin position="540"/>
        <end position="586"/>
    </location>
</feature>
<dbReference type="PROSITE" id="PS00383">
    <property type="entry name" value="TYR_PHOSPHATASE_1"/>
    <property type="match status" value="1"/>
</dbReference>
<feature type="compositionally biased region" description="Polar residues" evidence="1">
    <location>
        <begin position="548"/>
        <end position="560"/>
    </location>
</feature>
<dbReference type="InterPro" id="IPR029021">
    <property type="entry name" value="Prot-tyrosine_phosphatase-like"/>
</dbReference>
<keyword evidence="5" id="KW-1185">Reference proteome</keyword>
<evidence type="ECO:0000313" key="5">
    <source>
        <dbReference type="Proteomes" id="UP001283361"/>
    </source>
</evidence>
<comment type="caution">
    <text evidence="4">The sequence shown here is derived from an EMBL/GenBank/DDBJ whole genome shotgun (WGS) entry which is preliminary data.</text>
</comment>
<gene>
    <name evidence="4" type="ORF">RRG08_032238</name>
</gene>
<protein>
    <submittedName>
        <fullName evidence="4">Uncharacterized protein</fullName>
    </submittedName>
</protein>
<evidence type="ECO:0000259" key="3">
    <source>
        <dbReference type="PROSITE" id="PS50056"/>
    </source>
</evidence>